<sequence length="115" mass="11802">MSVAGALSFVNPGAAGAAHTVSNPVEENVASHREPASAAVAGAPPTRSGPVGATIAALEAQGFTVMLNRIGVAPLSECSVSSVRPGKKITEVQRNGRDLTFERKVYTEVQVDVDC</sequence>
<name>A0A6H0RXR6_9MYCO</name>
<evidence type="ECO:0000313" key="3">
    <source>
        <dbReference type="Proteomes" id="UP000501849"/>
    </source>
</evidence>
<evidence type="ECO:0000313" key="2">
    <source>
        <dbReference type="EMBL" id="QIV79706.1"/>
    </source>
</evidence>
<accession>A0A6H0RXR6</accession>
<dbReference type="KEGG" id="mfre:EXE63_01375"/>
<dbReference type="Proteomes" id="UP000501849">
    <property type="component" value="Plasmid unnamed1"/>
</dbReference>
<proteinExistence type="predicted"/>
<keyword evidence="3" id="KW-1185">Reference proteome</keyword>
<geneLocation type="plasmid" evidence="2 3">
    <name>unnamed1</name>
</geneLocation>
<dbReference type="RefSeq" id="WP_168140488.1">
    <property type="nucleotide sequence ID" value="NZ_CP038797.1"/>
</dbReference>
<keyword evidence="2" id="KW-0614">Plasmid</keyword>
<dbReference type="AlphaFoldDB" id="A0A6H0RXR6"/>
<organism evidence="2 3">
    <name type="scientific">Mycolicibacterium frederiksbergense</name>
    <dbReference type="NCBI Taxonomy" id="117567"/>
    <lineage>
        <taxon>Bacteria</taxon>
        <taxon>Bacillati</taxon>
        <taxon>Actinomycetota</taxon>
        <taxon>Actinomycetes</taxon>
        <taxon>Mycobacteriales</taxon>
        <taxon>Mycobacteriaceae</taxon>
        <taxon>Mycolicibacterium</taxon>
    </lineage>
</organism>
<evidence type="ECO:0000256" key="1">
    <source>
        <dbReference type="SAM" id="MobiDB-lite"/>
    </source>
</evidence>
<gene>
    <name evidence="2" type="ORF">EXE63_01375</name>
</gene>
<reference evidence="2 3" key="1">
    <citation type="submission" date="2019-04" db="EMBL/GenBank/DDBJ databases">
        <title>Draft, Whole-Genome Sequence of the Anthracene-degrading Mycobacterium frederiksbergense LB501T, Isolated from a Polycyclic Aromatic Hydrocarbon (PAH)-Contaminated Soil.</title>
        <authorList>
            <person name="Augelletti F."/>
        </authorList>
    </citation>
    <scope>NUCLEOTIDE SEQUENCE [LARGE SCALE GENOMIC DNA]</scope>
    <source>
        <strain evidence="2 3">LB 501T</strain>
        <plasmid evidence="2 3">unnamed1</plasmid>
    </source>
</reference>
<protein>
    <submittedName>
        <fullName evidence="2">Uncharacterized protein</fullName>
    </submittedName>
</protein>
<dbReference type="EMBL" id="CP038797">
    <property type="protein sequence ID" value="QIV79706.1"/>
    <property type="molecule type" value="Genomic_DNA"/>
</dbReference>
<feature type="region of interest" description="Disordered" evidence="1">
    <location>
        <begin position="14"/>
        <end position="48"/>
    </location>
</feature>